<accession>A0A3D8IIH9</accession>
<dbReference type="Proteomes" id="UP000256650">
    <property type="component" value="Unassembled WGS sequence"/>
</dbReference>
<sequence>MAKLNFTLEAKFQDTLDTLCKKCGELKSACVCKSNLTLKEKDSYLLGINEEKASGKDITRCGIFYESKEEMQKILKEVKKHFASGGKLEEKESGISLILQGKHKENLKSFLKEKNFKFKK</sequence>
<keyword evidence="2" id="KW-0396">Initiation factor</keyword>
<dbReference type="GO" id="GO:0003743">
    <property type="term" value="F:translation initiation factor activity"/>
    <property type="evidence" value="ECO:0007669"/>
    <property type="project" value="UniProtKB-KW"/>
</dbReference>
<dbReference type="GeneID" id="82534924"/>
<reference evidence="2 3" key="1">
    <citation type="submission" date="2018-04" db="EMBL/GenBank/DDBJ databases">
        <title>Novel Campyloabacter and Helicobacter Species and Strains.</title>
        <authorList>
            <person name="Mannion A.J."/>
            <person name="Shen Z."/>
            <person name="Fox J.G."/>
        </authorList>
    </citation>
    <scope>NUCLEOTIDE SEQUENCE [LARGE SCALE GENOMIC DNA]</scope>
    <source>
        <strain evidence="2 3">MIT 99-5101</strain>
    </source>
</reference>
<keyword evidence="2" id="KW-0648">Protein biosynthesis</keyword>
<dbReference type="Gene3D" id="3.30.780.10">
    <property type="entry name" value="SUI1-like domain"/>
    <property type="match status" value="1"/>
</dbReference>
<dbReference type="RefSeq" id="WP_115550798.1">
    <property type="nucleotide sequence ID" value="NZ_CAONBV010000207.1"/>
</dbReference>
<name>A0A3D8IIH9_9HELI</name>
<dbReference type="InterPro" id="IPR001950">
    <property type="entry name" value="SUI1"/>
</dbReference>
<comment type="caution">
    <text evidence="2">The sequence shown here is derived from an EMBL/GenBank/DDBJ whole genome shotgun (WGS) entry which is preliminary data.</text>
</comment>
<keyword evidence="3" id="KW-1185">Reference proteome</keyword>
<evidence type="ECO:0000259" key="1">
    <source>
        <dbReference type="PROSITE" id="PS50296"/>
    </source>
</evidence>
<dbReference type="Pfam" id="PF01253">
    <property type="entry name" value="SUI1"/>
    <property type="match status" value="1"/>
</dbReference>
<evidence type="ECO:0000313" key="2">
    <source>
        <dbReference type="EMBL" id="RDU64464.1"/>
    </source>
</evidence>
<evidence type="ECO:0000313" key="3">
    <source>
        <dbReference type="Proteomes" id="UP000256650"/>
    </source>
</evidence>
<proteinExistence type="predicted"/>
<gene>
    <name evidence="2" type="ORF">CQA43_01285</name>
</gene>
<feature type="domain" description="SUI1" evidence="1">
    <location>
        <begin position="45"/>
        <end position="115"/>
    </location>
</feature>
<dbReference type="InterPro" id="IPR036877">
    <property type="entry name" value="SUI1_dom_sf"/>
</dbReference>
<organism evidence="2 3">
    <name type="scientific">Helicobacter ganmani</name>
    <dbReference type="NCBI Taxonomy" id="60246"/>
    <lineage>
        <taxon>Bacteria</taxon>
        <taxon>Pseudomonadati</taxon>
        <taxon>Campylobacterota</taxon>
        <taxon>Epsilonproteobacteria</taxon>
        <taxon>Campylobacterales</taxon>
        <taxon>Helicobacteraceae</taxon>
        <taxon>Helicobacter</taxon>
    </lineage>
</organism>
<dbReference type="SUPFAM" id="SSF55159">
    <property type="entry name" value="eIF1-like"/>
    <property type="match status" value="1"/>
</dbReference>
<dbReference type="OrthoDB" id="5325068at2"/>
<protein>
    <submittedName>
        <fullName evidence="2">Translation initiation factor</fullName>
    </submittedName>
</protein>
<dbReference type="AlphaFoldDB" id="A0A3D8IIH9"/>
<dbReference type="PROSITE" id="PS50296">
    <property type="entry name" value="SUI1"/>
    <property type="match status" value="1"/>
</dbReference>
<dbReference type="EMBL" id="NXLS01000001">
    <property type="protein sequence ID" value="RDU64464.1"/>
    <property type="molecule type" value="Genomic_DNA"/>
</dbReference>